<reference evidence="2 3" key="1">
    <citation type="submission" date="2020-08" db="EMBL/GenBank/DDBJ databases">
        <title>Sphingomonas sp. sand1-3 16S ribosomal RNA gene Genome sequencing and assembly.</title>
        <authorList>
            <person name="Kang M."/>
        </authorList>
    </citation>
    <scope>NUCLEOTIDE SEQUENCE [LARGE SCALE GENOMIC DNA]</scope>
    <source>
        <strain evidence="3">sand1-3</strain>
    </source>
</reference>
<evidence type="ECO:0000313" key="3">
    <source>
        <dbReference type="Proteomes" id="UP000515861"/>
    </source>
</evidence>
<name>A0A7G9L3F5_9SPHN</name>
<dbReference type="AlphaFoldDB" id="A0A7G9L3F5"/>
<proteinExistence type="predicted"/>
<dbReference type="KEGG" id="ssau:H8M03_01990"/>
<keyword evidence="1" id="KW-1133">Transmembrane helix</keyword>
<sequence length="89" mass="10160">MRFLKTLFWVVLAVVITLCAANNWRDVTIDLWGNLRADVKLPVLLAVVFLFGMVPTWLAYRAKLWRAENRNVQPRPTVVEPAAEADPVL</sequence>
<evidence type="ECO:0000256" key="1">
    <source>
        <dbReference type="SAM" id="Phobius"/>
    </source>
</evidence>
<protein>
    <recommendedName>
        <fullName evidence="4">DUF1049 domain-containing protein</fullName>
    </recommendedName>
</protein>
<gene>
    <name evidence="2" type="ORF">H8M03_01990</name>
</gene>
<keyword evidence="1" id="KW-0812">Transmembrane</keyword>
<dbReference type="Proteomes" id="UP000515861">
    <property type="component" value="Chromosome"/>
</dbReference>
<accession>A0A7G9L3F5</accession>
<keyword evidence="1" id="KW-0472">Membrane</keyword>
<evidence type="ECO:0008006" key="4">
    <source>
        <dbReference type="Google" id="ProtNLM"/>
    </source>
</evidence>
<feature type="transmembrane region" description="Helical" evidence="1">
    <location>
        <begin position="41"/>
        <end position="60"/>
    </location>
</feature>
<evidence type="ECO:0000313" key="2">
    <source>
        <dbReference type="EMBL" id="QNM83154.1"/>
    </source>
</evidence>
<dbReference type="EMBL" id="CP060697">
    <property type="protein sequence ID" value="QNM83154.1"/>
    <property type="molecule type" value="Genomic_DNA"/>
</dbReference>
<keyword evidence="3" id="KW-1185">Reference proteome</keyword>
<organism evidence="2 3">
    <name type="scientific">Sphingomonas sabuli</name>
    <dbReference type="NCBI Taxonomy" id="2764186"/>
    <lineage>
        <taxon>Bacteria</taxon>
        <taxon>Pseudomonadati</taxon>
        <taxon>Pseudomonadota</taxon>
        <taxon>Alphaproteobacteria</taxon>
        <taxon>Sphingomonadales</taxon>
        <taxon>Sphingomonadaceae</taxon>
        <taxon>Sphingomonas</taxon>
    </lineage>
</organism>
<dbReference type="RefSeq" id="WP_187480109.1">
    <property type="nucleotide sequence ID" value="NZ_CP060697.1"/>
</dbReference>